<feature type="transmembrane region" description="Helical" evidence="9">
    <location>
        <begin position="72"/>
        <end position="92"/>
    </location>
</feature>
<evidence type="ECO:0000256" key="8">
    <source>
        <dbReference type="SAM" id="MobiDB-lite"/>
    </source>
</evidence>
<dbReference type="GO" id="GO:0005886">
    <property type="term" value="C:plasma membrane"/>
    <property type="evidence" value="ECO:0007669"/>
    <property type="project" value="UniProtKB-SubCell"/>
</dbReference>
<dbReference type="RefSeq" id="WP_053238366.1">
    <property type="nucleotide sequence ID" value="NZ_CP011125.1"/>
</dbReference>
<dbReference type="EMBL" id="CP011125">
    <property type="protein sequence ID" value="AKF11507.1"/>
    <property type="molecule type" value="Genomic_DNA"/>
</dbReference>
<keyword evidence="5 9" id="KW-0812">Transmembrane</keyword>
<proteinExistence type="predicted"/>
<keyword evidence="7 9" id="KW-0472">Membrane</keyword>
<dbReference type="InterPro" id="IPR004681">
    <property type="entry name" value="TRAP_DctM"/>
</dbReference>
<comment type="subcellular location">
    <subcellularLocation>
        <location evidence="1">Cell inner membrane</location>
        <topology evidence="1">Multi-pass membrane protein</topology>
    </subcellularLocation>
</comment>
<keyword evidence="13" id="KW-1185">Reference proteome</keyword>
<dbReference type="OrthoDB" id="9790209at2"/>
<dbReference type="AlphaFoldDB" id="A0A0F6YMW0"/>
<organism evidence="12 13">
    <name type="scientific">Sandaracinus amylolyticus</name>
    <dbReference type="NCBI Taxonomy" id="927083"/>
    <lineage>
        <taxon>Bacteria</taxon>
        <taxon>Pseudomonadati</taxon>
        <taxon>Myxococcota</taxon>
        <taxon>Polyangia</taxon>
        <taxon>Polyangiales</taxon>
        <taxon>Sandaracinaceae</taxon>
        <taxon>Sandaracinus</taxon>
    </lineage>
</organism>
<feature type="transmembrane region" description="Helical" evidence="9">
    <location>
        <begin position="595"/>
        <end position="622"/>
    </location>
</feature>
<protein>
    <submittedName>
        <fullName evidence="12">TRAP-type C4-dicarboxylate transport system, large permease component</fullName>
    </submittedName>
</protein>
<dbReference type="NCBIfam" id="TIGR00786">
    <property type="entry name" value="dctM"/>
    <property type="match status" value="1"/>
</dbReference>
<feature type="transmembrane region" description="Helical" evidence="9">
    <location>
        <begin position="193"/>
        <end position="211"/>
    </location>
</feature>
<dbReference type="PROSITE" id="PS00018">
    <property type="entry name" value="EF_HAND_1"/>
    <property type="match status" value="2"/>
</dbReference>
<evidence type="ECO:0000256" key="7">
    <source>
        <dbReference type="ARBA" id="ARBA00023136"/>
    </source>
</evidence>
<reference evidence="12 13" key="1">
    <citation type="submission" date="2015-03" db="EMBL/GenBank/DDBJ databases">
        <title>Genome assembly of Sandaracinus amylolyticus DSM 53668.</title>
        <authorList>
            <person name="Sharma G."/>
            <person name="Subramanian S."/>
        </authorList>
    </citation>
    <scope>NUCLEOTIDE SEQUENCE [LARGE SCALE GENOMIC DNA]</scope>
    <source>
        <strain evidence="12 13">DSM 53668</strain>
    </source>
</reference>
<keyword evidence="6 9" id="KW-1133">Transmembrane helix</keyword>
<feature type="transmembrane region" description="Helical" evidence="9">
    <location>
        <begin position="726"/>
        <end position="750"/>
    </location>
</feature>
<feature type="transmembrane region" description="Helical" evidence="9">
    <location>
        <begin position="542"/>
        <end position="563"/>
    </location>
</feature>
<feature type="transmembrane region" description="Helical" evidence="9">
    <location>
        <begin position="135"/>
        <end position="153"/>
    </location>
</feature>
<dbReference type="InterPro" id="IPR010656">
    <property type="entry name" value="DctM"/>
</dbReference>
<dbReference type="Proteomes" id="UP000034883">
    <property type="component" value="Chromosome"/>
</dbReference>
<accession>A0A0F6YMW0</accession>
<feature type="transmembrane region" description="Helical" evidence="9">
    <location>
        <begin position="30"/>
        <end position="52"/>
    </location>
</feature>
<evidence type="ECO:0000256" key="1">
    <source>
        <dbReference type="ARBA" id="ARBA00004429"/>
    </source>
</evidence>
<dbReference type="KEGG" id="samy:DB32_008656"/>
<evidence type="ECO:0000256" key="4">
    <source>
        <dbReference type="ARBA" id="ARBA00022519"/>
    </source>
</evidence>
<evidence type="ECO:0000313" key="12">
    <source>
        <dbReference type="EMBL" id="AKF11507.1"/>
    </source>
</evidence>
<feature type="transmembrane region" description="Helical" evidence="9">
    <location>
        <begin position="684"/>
        <end position="714"/>
    </location>
</feature>
<feature type="transmembrane region" description="Helical" evidence="9">
    <location>
        <begin position="762"/>
        <end position="784"/>
    </location>
</feature>
<dbReference type="GO" id="GO:0022857">
    <property type="term" value="F:transmembrane transporter activity"/>
    <property type="evidence" value="ECO:0007669"/>
    <property type="project" value="TreeGrafter"/>
</dbReference>
<feature type="transmembrane region" description="Helical" evidence="9">
    <location>
        <begin position="350"/>
        <end position="379"/>
    </location>
</feature>
<dbReference type="STRING" id="927083.DB32_008656"/>
<keyword evidence="3" id="KW-1003">Cell membrane</keyword>
<feature type="transmembrane region" description="Helical" evidence="9">
    <location>
        <begin position="385"/>
        <end position="403"/>
    </location>
</feature>
<feature type="transmembrane region" description="Helical" evidence="9">
    <location>
        <begin position="165"/>
        <end position="187"/>
    </location>
</feature>
<dbReference type="InterPro" id="IPR055348">
    <property type="entry name" value="DctQ"/>
</dbReference>
<evidence type="ECO:0000259" key="10">
    <source>
        <dbReference type="Pfam" id="PF04290"/>
    </source>
</evidence>
<evidence type="ECO:0000256" key="5">
    <source>
        <dbReference type="ARBA" id="ARBA00022692"/>
    </source>
</evidence>
<dbReference type="Pfam" id="PF04290">
    <property type="entry name" value="DctQ"/>
    <property type="match status" value="1"/>
</dbReference>
<name>A0A0F6YMW0_9BACT</name>
<dbReference type="InterPro" id="IPR018247">
    <property type="entry name" value="EF_Hand_1_Ca_BS"/>
</dbReference>
<sequence>MSSNAGAPDATHRSVIRRADDAVFTIEQGLVALMLVVMTVIVFLDVIYRQLIAPESEISQWLSEIVADASTRAAIAPWLGGVLGVAILYAGVAASEKSRGAPILAVKGSALIVALLIAAVVAGIGVLMVTTSSQLVYLVLVVLGLSLFASGQLRARAPGWQVRLGIAAAIATPLIALVASSAFPTAYTWSKEIAMTVTLWVGFFGASLCVHEGKHIRLEALEKSHPEKAKHLVAGVSNLIAALFSLFLAYLGYLYVFAPGTGAFFIGGNLDLSGMPMWIRTAAIPILFVVSGLRFLGAAVSAVLGGNYGAPAKAEGMDDAEKLAAEADALTADQAPESASTEAKPAKKPIAFFVVLGLVVLLPLLGKGGVLAAVILAGVLLAEPLFVVLGAMTVVAFLLWGGRTEASQFSILIERIVSIADNEALLAIPFFILSGAIMARGQISARLIGFARALVGWLPGGMAISAVIACMIFAAISGSSPATVVAIGGMMAPALIKQGYKPSFAHGLVTSAGSLGILIPPSIPMIVYAIVNTQASIRVEELFAAGFGPGIVIGGILMGYSLFRGVVDKTPRDTFSVAQLVSATRDGIWSLMFPGLILGGIYAGIFNAIESACISVVYAVIVEVYIHRALKLEELPKIFGETAIMLGSFLVILVVAMSFVEFLEDQSIPATAGEWIRSMDLDRVTFLLVLNLALLVVGCLMDIMSAIFVCVPLIAPMAAALGIDPLHLGIVFIVNLEIGYLTPPVGLNLFVASTLFNKPLTYLIRAVLPFIAMMCVGLLIITYYPPISADLGRWIAGAPPAPQAPAPVETGEVGEEEDEEEAAPMGFVPQCQPPEDLNCDGNVTIDEMTRYGEILAEQEAAEEAPTPRCEPPEDLNCDGNVTMEEMTRYSETLGEQEEAEETP</sequence>
<feature type="transmembrane region" description="Helical" evidence="9">
    <location>
        <begin position="232"/>
        <end position="258"/>
    </location>
</feature>
<evidence type="ECO:0000256" key="9">
    <source>
        <dbReference type="SAM" id="Phobius"/>
    </source>
</evidence>
<keyword evidence="2" id="KW-0813">Transport</keyword>
<dbReference type="PANTHER" id="PTHR33362">
    <property type="entry name" value="SIALIC ACID TRAP TRANSPORTER PERMEASE PROTEIN SIAT-RELATED"/>
    <property type="match status" value="1"/>
</dbReference>
<evidence type="ECO:0000256" key="6">
    <source>
        <dbReference type="ARBA" id="ARBA00022989"/>
    </source>
</evidence>
<feature type="compositionally biased region" description="Acidic residues" evidence="8">
    <location>
        <begin position="894"/>
        <end position="903"/>
    </location>
</feature>
<evidence type="ECO:0000259" key="11">
    <source>
        <dbReference type="Pfam" id="PF06808"/>
    </source>
</evidence>
<dbReference type="Pfam" id="PF06808">
    <property type="entry name" value="DctM"/>
    <property type="match status" value="1"/>
</dbReference>
<evidence type="ECO:0000313" key="13">
    <source>
        <dbReference type="Proteomes" id="UP000034883"/>
    </source>
</evidence>
<gene>
    <name evidence="12" type="ORF">DB32_008656</name>
</gene>
<feature type="transmembrane region" description="Helical" evidence="9">
    <location>
        <begin position="642"/>
        <end position="663"/>
    </location>
</feature>
<dbReference type="PANTHER" id="PTHR33362:SF5">
    <property type="entry name" value="C4-DICARBOXYLATE TRAP TRANSPORTER LARGE PERMEASE PROTEIN DCTM"/>
    <property type="match status" value="1"/>
</dbReference>
<feature type="region of interest" description="Disordered" evidence="8">
    <location>
        <begin position="856"/>
        <end position="903"/>
    </location>
</feature>
<evidence type="ECO:0000256" key="2">
    <source>
        <dbReference type="ARBA" id="ARBA00022448"/>
    </source>
</evidence>
<evidence type="ECO:0000256" key="3">
    <source>
        <dbReference type="ARBA" id="ARBA00022475"/>
    </source>
</evidence>
<keyword evidence="4" id="KW-0997">Cell inner membrane</keyword>
<feature type="transmembrane region" description="Helical" evidence="9">
    <location>
        <begin position="508"/>
        <end position="530"/>
    </location>
</feature>
<feature type="domain" description="TRAP C4-dicarboxylate transport system permease DctM subunit" evidence="11">
    <location>
        <begin position="374"/>
        <end position="786"/>
    </location>
</feature>
<feature type="transmembrane region" description="Helical" evidence="9">
    <location>
        <begin position="104"/>
        <end position="129"/>
    </location>
</feature>
<feature type="transmembrane region" description="Helical" evidence="9">
    <location>
        <begin position="463"/>
        <end position="496"/>
    </location>
</feature>
<feature type="domain" description="Tripartite ATP-independent periplasmic transporters DctQ component" evidence="10">
    <location>
        <begin position="183"/>
        <end position="303"/>
    </location>
</feature>
<feature type="transmembrane region" description="Helical" evidence="9">
    <location>
        <begin position="278"/>
        <end position="304"/>
    </location>
</feature>